<dbReference type="AlphaFoldDB" id="A0A0D9QES1"/>
<feature type="compositionally biased region" description="Basic and acidic residues" evidence="1">
    <location>
        <begin position="134"/>
        <end position="143"/>
    </location>
</feature>
<dbReference type="Proteomes" id="UP000054561">
    <property type="component" value="Unassembled WGS sequence"/>
</dbReference>
<protein>
    <recommendedName>
        <fullName evidence="2">PUB domain-containing protein</fullName>
    </recommendedName>
</protein>
<feature type="region of interest" description="Disordered" evidence="1">
    <location>
        <begin position="134"/>
        <end position="205"/>
    </location>
</feature>
<dbReference type="InterPro" id="IPR018997">
    <property type="entry name" value="PUB_domain"/>
</dbReference>
<dbReference type="EMBL" id="KQ001723">
    <property type="protein sequence ID" value="KJP85489.1"/>
    <property type="molecule type" value="Genomic_DNA"/>
</dbReference>
<sequence length="626" mass="70447">MKFEECIHLLREKFPHVDPKQIEDKTKLYLINKAQACHSHVEQNCHIDDQAVEELINIFYAEYGEKKREQNAHNSESWVGVDVKKDQPIGVSKETPNPSNARLAKKGKNAGQVSTHTNKADLVIQDIHKVTNRGKDKFLRETPEGSSNELKKGGTGGKTGAKKSMGVDTTRGAGNTTGGQQGERANNNKHGASNEGGNGEECYNAKGVSNSRMKEAEKREDDLVNEAQNEKIAEMCAAENSAGSGDILIGASQGIGKDIVENVNALETSNSADAPSATMFEVLFRKSLLENDNIKRNISSKNFYIIGEDMLVNITIILDRIISELINHYKIKKMNPSEQEQHFENFFKVLYKLLSNISYNSKEEKYKVIKFSNSQIKTCFLTNCEIFNLTKLLFEILNFNTNSYGVGISLPHDDPNARPEQMGEDIASSPYYVDMIWKFEDPFSDKQSILFEFVLTSVNIIMIMINKKVPNIRMSKEKIFPPDGKTEKRISQESEISKKYFEDPKKYLEKLSNNISPINNKLLIIHEKKKQEQQALSDIRKLHNEKYAIHKNYGNGSVSCGRNSHGGASSLNNASPAGRMWSLNGKKKNPSVDNRYCTDNELASKNSLQKGTKKIKHFFKNLFKKG</sequence>
<evidence type="ECO:0000259" key="2">
    <source>
        <dbReference type="Pfam" id="PF09409"/>
    </source>
</evidence>
<feature type="domain" description="PUB" evidence="2">
    <location>
        <begin position="341"/>
        <end position="399"/>
    </location>
</feature>
<dbReference type="GeneID" id="24270199"/>
<name>A0A0D9QES1_PLAFR</name>
<organism evidence="3 4">
    <name type="scientific">Plasmodium fragile</name>
    <dbReference type="NCBI Taxonomy" id="5857"/>
    <lineage>
        <taxon>Eukaryota</taxon>
        <taxon>Sar</taxon>
        <taxon>Alveolata</taxon>
        <taxon>Apicomplexa</taxon>
        <taxon>Aconoidasida</taxon>
        <taxon>Haemosporida</taxon>
        <taxon>Plasmodiidae</taxon>
        <taxon>Plasmodium</taxon>
        <taxon>Plasmodium (Plasmodium)</taxon>
    </lineage>
</organism>
<evidence type="ECO:0000313" key="3">
    <source>
        <dbReference type="EMBL" id="KJP85489.1"/>
    </source>
</evidence>
<dbReference type="VEuPathDB" id="PlasmoDB:AK88_04885"/>
<dbReference type="Pfam" id="PF09409">
    <property type="entry name" value="PUB"/>
    <property type="match status" value="1"/>
</dbReference>
<accession>A0A0D9QES1</accession>
<feature type="region of interest" description="Disordered" evidence="1">
    <location>
        <begin position="567"/>
        <end position="592"/>
    </location>
</feature>
<dbReference type="InterPro" id="IPR036339">
    <property type="entry name" value="PUB-like_dom_sf"/>
</dbReference>
<dbReference type="OMA" id="VDMIWKF"/>
<proteinExistence type="predicted"/>
<dbReference type="CDD" id="cd09212">
    <property type="entry name" value="PUB"/>
    <property type="match status" value="1"/>
</dbReference>
<keyword evidence="4" id="KW-1185">Reference proteome</keyword>
<reference evidence="3 4" key="1">
    <citation type="submission" date="2014-03" db="EMBL/GenBank/DDBJ databases">
        <title>The Genome Sequence of Plasmodium fragile nilgiri.</title>
        <authorList>
            <consortium name="The Broad Institute Genomics Platform"/>
            <consortium name="The Broad Institute Genome Sequencing Center for Infectious Disease"/>
            <person name="Neafsey D."/>
            <person name="Duraisingh M."/>
            <person name="Young S.K."/>
            <person name="Zeng Q."/>
            <person name="Gargeya S."/>
            <person name="Abouelleil A."/>
            <person name="Alvarado L."/>
            <person name="Chapman S.B."/>
            <person name="Gainer-Dewar J."/>
            <person name="Goldberg J."/>
            <person name="Griggs A."/>
            <person name="Gujja S."/>
            <person name="Hansen M."/>
            <person name="Howarth C."/>
            <person name="Imamovic A."/>
            <person name="Larimer J."/>
            <person name="Pearson M."/>
            <person name="Poon T.W."/>
            <person name="Priest M."/>
            <person name="Roberts A."/>
            <person name="Saif S."/>
            <person name="Shea T."/>
            <person name="Sykes S."/>
            <person name="Wortman J."/>
            <person name="Nusbaum C."/>
            <person name="Birren B."/>
        </authorList>
    </citation>
    <scope>NUCLEOTIDE SEQUENCE [LARGE SCALE GENOMIC DNA]</scope>
    <source>
        <strain evidence="4">nilgiri</strain>
    </source>
</reference>
<evidence type="ECO:0000256" key="1">
    <source>
        <dbReference type="SAM" id="MobiDB-lite"/>
    </source>
</evidence>
<dbReference type="Gene3D" id="1.20.58.2190">
    <property type="match status" value="1"/>
</dbReference>
<gene>
    <name evidence="3" type="ORF">AK88_04885</name>
</gene>
<evidence type="ECO:0000313" key="4">
    <source>
        <dbReference type="Proteomes" id="UP000054561"/>
    </source>
</evidence>
<feature type="region of interest" description="Disordered" evidence="1">
    <location>
        <begin position="88"/>
        <end position="113"/>
    </location>
</feature>
<dbReference type="SUPFAM" id="SSF143503">
    <property type="entry name" value="PUG domain-like"/>
    <property type="match status" value="1"/>
</dbReference>
<dbReference type="RefSeq" id="XP_012337912.1">
    <property type="nucleotide sequence ID" value="XM_012482489.1"/>
</dbReference>
<dbReference type="OrthoDB" id="387623at2759"/>